<dbReference type="GO" id="GO:0046872">
    <property type="term" value="F:metal ion binding"/>
    <property type="evidence" value="ECO:0007669"/>
    <property type="project" value="UniProtKB-KW"/>
</dbReference>
<evidence type="ECO:0000313" key="7">
    <source>
        <dbReference type="EMBL" id="ARN78396.1"/>
    </source>
</evidence>
<dbReference type="InterPro" id="IPR037523">
    <property type="entry name" value="VOC_core"/>
</dbReference>
<feature type="binding site" evidence="5">
    <location>
        <position position="276"/>
    </location>
    <ligand>
        <name>Fe cation</name>
        <dbReference type="ChEBI" id="CHEBI:24875"/>
    </ligand>
</feature>
<evidence type="ECO:0000313" key="8">
    <source>
        <dbReference type="Proteomes" id="UP000193431"/>
    </source>
</evidence>
<keyword evidence="8" id="KW-1185">Reference proteome</keyword>
<dbReference type="PANTHER" id="PTHR11959">
    <property type="entry name" value="4-HYDROXYPHENYLPYRUVATE DIOXYGENASE"/>
    <property type="match status" value="1"/>
</dbReference>
<proteinExistence type="inferred from homology"/>
<organism evidence="7 8">
    <name type="scientific">Nonlabens spongiae</name>
    <dbReference type="NCBI Taxonomy" id="331648"/>
    <lineage>
        <taxon>Bacteria</taxon>
        <taxon>Pseudomonadati</taxon>
        <taxon>Bacteroidota</taxon>
        <taxon>Flavobacteriia</taxon>
        <taxon>Flavobacteriales</taxon>
        <taxon>Flavobacteriaceae</taxon>
        <taxon>Nonlabens</taxon>
    </lineage>
</organism>
<dbReference type="InterPro" id="IPR029068">
    <property type="entry name" value="Glyas_Bleomycin-R_OHBP_Dase"/>
</dbReference>
<evidence type="ECO:0000256" key="1">
    <source>
        <dbReference type="ARBA" id="ARBA00005877"/>
    </source>
</evidence>
<comment type="similarity">
    <text evidence="1">Belongs to the 4HPPD family.</text>
</comment>
<feature type="domain" description="VOC" evidence="6">
    <location>
        <begin position="33"/>
        <end position="163"/>
    </location>
</feature>
<dbReference type="InterPro" id="IPR005956">
    <property type="entry name" value="4OHPhenylPyrv_dOase"/>
</dbReference>
<reference evidence="7 8" key="1">
    <citation type="submission" date="2016-11" db="EMBL/GenBank/DDBJ databases">
        <title>Trade-off between light-utilization and light-protection in marine flavobacteria.</title>
        <authorList>
            <person name="Kumagai Y."/>
        </authorList>
    </citation>
    <scope>NUCLEOTIDE SEQUENCE [LARGE SCALE GENOMIC DNA]</scope>
    <source>
        <strain evidence="7 8">JCM 13191</strain>
    </source>
</reference>
<dbReference type="InterPro" id="IPR041735">
    <property type="entry name" value="4OHPhenylPyrv_dOase_C"/>
</dbReference>
<sequence>MPAEIKNLRDLKNTEYGLKKLFQEAEDFLPLLGTDYVELYVGNAKQSAHFYKTAFGFQSEAYAGLETGLKDRVSYVLRQGKIRLVLTTPLQKDGELNRHINEHGDGVKVVALWVEDAVKAFEETTKRGAKPYQEPQTHEDENGKVITSGIYTYGETVHMFVQRDEYNGIFLPGFEKWESHYNPEPVGLKFIDHMVGNVGWNEMNTWCKFYGEVMGFAQIISFVDDDISTDYTALMSKVMSNGNGRVKFPINEPAEGKKKSQIEEYLDFYNGPGVQHIAVATDDIVATVSAMRDRGVEFLYVPDAYYDDLLERVGDIDEDVEVLKKHGILIDRDEEGYLLQLFTKTVVDRPTMFIEVIQRKGAQSFGVGNFKALFEAIEREQARRGTL</sequence>
<keyword evidence="7" id="KW-0560">Oxidoreductase</keyword>
<evidence type="ECO:0000256" key="2">
    <source>
        <dbReference type="ARBA" id="ARBA00022723"/>
    </source>
</evidence>
<dbReference type="FunFam" id="3.10.180.10:FF:000001">
    <property type="entry name" value="4-hydroxyphenylpyruvate dioxygenase"/>
    <property type="match status" value="1"/>
</dbReference>
<feature type="domain" description="VOC" evidence="6">
    <location>
        <begin position="190"/>
        <end position="344"/>
    </location>
</feature>
<dbReference type="GO" id="GO:0003868">
    <property type="term" value="F:4-hydroxyphenylpyruvate dioxygenase activity"/>
    <property type="evidence" value="ECO:0007669"/>
    <property type="project" value="InterPro"/>
</dbReference>
<dbReference type="STRING" id="331648.BST97_10585"/>
<feature type="binding site" evidence="5">
    <location>
        <position position="355"/>
    </location>
    <ligand>
        <name>Fe cation</name>
        <dbReference type="ChEBI" id="CHEBI:24875"/>
    </ligand>
</feature>
<dbReference type="EMBL" id="CP019344">
    <property type="protein sequence ID" value="ARN78396.1"/>
    <property type="molecule type" value="Genomic_DNA"/>
</dbReference>
<dbReference type="NCBIfam" id="TIGR01263">
    <property type="entry name" value="4HPPD"/>
    <property type="match status" value="1"/>
</dbReference>
<dbReference type="SUPFAM" id="SSF54593">
    <property type="entry name" value="Glyoxalase/Bleomycin resistance protein/Dihydroxybiphenyl dioxygenase"/>
    <property type="match status" value="1"/>
</dbReference>
<dbReference type="Gene3D" id="3.10.180.10">
    <property type="entry name" value="2,3-Dihydroxybiphenyl 1,2-Dioxygenase, domain 1"/>
    <property type="match status" value="2"/>
</dbReference>
<dbReference type="PANTHER" id="PTHR11959:SF1">
    <property type="entry name" value="4-HYDROXYPHENYLPYRUVATE DIOXYGENASE"/>
    <property type="match status" value="1"/>
</dbReference>
<dbReference type="GO" id="GO:0006572">
    <property type="term" value="P:L-tyrosine catabolic process"/>
    <property type="evidence" value="ECO:0007669"/>
    <property type="project" value="TreeGrafter"/>
</dbReference>
<gene>
    <name evidence="7" type="ORF">BST97_10585</name>
</gene>
<dbReference type="RefSeq" id="WP_085767200.1">
    <property type="nucleotide sequence ID" value="NZ_CP019344.1"/>
</dbReference>
<dbReference type="Proteomes" id="UP000193431">
    <property type="component" value="Chromosome"/>
</dbReference>
<dbReference type="OrthoDB" id="9780241at2"/>
<keyword evidence="4 5" id="KW-0408">Iron</keyword>
<name>A0A1W6MLK6_9FLAO</name>
<evidence type="ECO:0000256" key="4">
    <source>
        <dbReference type="ARBA" id="ARBA00023004"/>
    </source>
</evidence>
<accession>A0A1W6MLK6</accession>
<keyword evidence="7" id="KW-0223">Dioxygenase</keyword>
<protein>
    <submittedName>
        <fullName evidence="7">4-hydroxyphenylpyruvate dioxygenase</fullName>
    </submittedName>
</protein>
<dbReference type="InterPro" id="IPR041736">
    <property type="entry name" value="4OHPhenylPyrv_dOase_N"/>
</dbReference>
<dbReference type="CDD" id="cd07250">
    <property type="entry name" value="HPPD_C_like"/>
    <property type="match status" value="1"/>
</dbReference>
<keyword evidence="7" id="KW-0670">Pyruvate</keyword>
<dbReference type="CDD" id="cd08342">
    <property type="entry name" value="HPPD_N_like"/>
    <property type="match status" value="1"/>
</dbReference>
<evidence type="ECO:0000256" key="3">
    <source>
        <dbReference type="ARBA" id="ARBA00022737"/>
    </source>
</evidence>
<dbReference type="Pfam" id="PF00903">
    <property type="entry name" value="Glyoxalase"/>
    <property type="match status" value="2"/>
</dbReference>
<dbReference type="PIRSF" id="PIRSF009283">
    <property type="entry name" value="HPP_dOase"/>
    <property type="match status" value="1"/>
</dbReference>
<dbReference type="InterPro" id="IPR004360">
    <property type="entry name" value="Glyas_Fos-R_dOase_dom"/>
</dbReference>
<keyword evidence="2 5" id="KW-0479">Metal-binding</keyword>
<evidence type="ECO:0000256" key="5">
    <source>
        <dbReference type="PIRSR" id="PIRSR009283-1"/>
    </source>
</evidence>
<evidence type="ECO:0000259" key="6">
    <source>
        <dbReference type="PROSITE" id="PS51819"/>
    </source>
</evidence>
<keyword evidence="3" id="KW-0677">Repeat</keyword>
<dbReference type="AlphaFoldDB" id="A0A1W6MLK6"/>
<dbReference type="PROSITE" id="PS51819">
    <property type="entry name" value="VOC"/>
    <property type="match status" value="2"/>
</dbReference>
<feature type="binding site" evidence="5">
    <location>
        <position position="193"/>
    </location>
    <ligand>
        <name>Fe cation</name>
        <dbReference type="ChEBI" id="CHEBI:24875"/>
    </ligand>
</feature>
<comment type="cofactor">
    <cofactor evidence="5">
        <name>Fe cation</name>
        <dbReference type="ChEBI" id="CHEBI:24875"/>
    </cofactor>
    <text evidence="5">Binds 1 Fe cation per subunit.</text>
</comment>